<organism evidence="1">
    <name type="scientific">Alicyclobacillus phage KKP_3916</name>
    <dbReference type="NCBI Taxonomy" id="3040651"/>
    <lineage>
        <taxon>Viruses</taxon>
        <taxon>Duplodnaviria</taxon>
        <taxon>Heunggongvirae</taxon>
        <taxon>Uroviricota</taxon>
        <taxon>Caudoviricetes</taxon>
    </lineage>
</organism>
<evidence type="ECO:0000313" key="1">
    <source>
        <dbReference type="EMBL" id="WJJ55259.1"/>
    </source>
</evidence>
<name>A0AAT9V7G0_9CAUD</name>
<dbReference type="EMBL" id="OQ846916">
    <property type="protein sequence ID" value="WJJ55259.1"/>
    <property type="molecule type" value="Genomic_DNA"/>
</dbReference>
<protein>
    <submittedName>
        <fullName evidence="1">Uncharacterized protein</fullName>
    </submittedName>
</protein>
<gene>
    <name evidence="1" type="ORF">QB910_000015</name>
</gene>
<sequence>MKKDVLEINRNVVSAEGQPRTFYALVDVKEDGDIRSYHVEGDTRNVALANAMSFIRENGWGKSARITGVHVLN</sequence>
<accession>A0AAT9V7G0</accession>
<proteinExistence type="predicted"/>
<reference evidence="1" key="1">
    <citation type="submission" date="2023-04" db="EMBL/GenBank/DDBJ databases">
        <title>Characterization and genome study of newly isolated Alicyclobacillus-specific phaga.</title>
        <authorList>
            <person name="Shymialevich D."/>
            <person name="Wojcicki M."/>
            <person name="Srednicka P."/>
            <person name="Swider O."/>
        </authorList>
    </citation>
    <scope>NUCLEOTIDE SEQUENCE</scope>
</reference>